<evidence type="ECO:0000313" key="1">
    <source>
        <dbReference type="EMBL" id="MBC8594785.1"/>
    </source>
</evidence>
<gene>
    <name evidence="1" type="ORF">H8744_16370</name>
</gene>
<dbReference type="InterPro" id="IPR038533">
    <property type="entry name" value="UpxZ_sf"/>
</dbReference>
<evidence type="ECO:0000313" key="2">
    <source>
        <dbReference type="Proteomes" id="UP000651085"/>
    </source>
</evidence>
<dbReference type="InterPro" id="IPR010570">
    <property type="entry name" value="UpxZ_fam"/>
</dbReference>
<dbReference type="EMBL" id="JACRTF010000001">
    <property type="protein sequence ID" value="MBC8594785.1"/>
    <property type="molecule type" value="Genomic_DNA"/>
</dbReference>
<dbReference type="Proteomes" id="UP000651085">
    <property type="component" value="Unassembled WGS sequence"/>
</dbReference>
<reference evidence="1" key="1">
    <citation type="submission" date="2020-08" db="EMBL/GenBank/DDBJ databases">
        <title>Genome public.</title>
        <authorList>
            <person name="Liu C."/>
            <person name="Sun Q."/>
        </authorList>
    </citation>
    <scope>NUCLEOTIDE SEQUENCE</scope>
    <source>
        <strain evidence="1">N12</strain>
    </source>
</reference>
<dbReference type="Gene3D" id="1.25.40.810">
    <property type="entry name" value="UpxZ"/>
    <property type="match status" value="1"/>
</dbReference>
<comment type="caution">
    <text evidence="1">The sequence shown here is derived from an EMBL/GenBank/DDBJ whole genome shotgun (WGS) entry which is preliminary data.</text>
</comment>
<dbReference type="AlphaFoldDB" id="A0A926F6A8"/>
<accession>A0A926F6A8</accession>
<proteinExistence type="predicted"/>
<organism evidence="1 2">
    <name type="scientific">Jilunia laotingensis</name>
    <dbReference type="NCBI Taxonomy" id="2763675"/>
    <lineage>
        <taxon>Bacteria</taxon>
        <taxon>Pseudomonadati</taxon>
        <taxon>Bacteroidota</taxon>
        <taxon>Bacteroidia</taxon>
        <taxon>Bacteroidales</taxon>
        <taxon>Bacteroidaceae</taxon>
        <taxon>Jilunia</taxon>
    </lineage>
</organism>
<dbReference type="Pfam" id="PF06603">
    <property type="entry name" value="UpxZ"/>
    <property type="match status" value="1"/>
</dbReference>
<sequence length="159" mass="18291">MNPLESNISALYASAHELLYLGMDESPIYSDHFTRLNRDVFHQANALYTQRGSTSEEEASLCLALLMGYNATLYNDGDKQERIQHVLDRCWEVFDKLPGSLLKVQLLTYCYGEVFDEDLAREAREIIHGWSGRDLTPDEAEIVELLKGMEENPYPWNEI</sequence>
<keyword evidence="2" id="KW-1185">Reference proteome</keyword>
<protein>
    <submittedName>
        <fullName evidence="1">UpxZ family transcription anti-terminator antagonist</fullName>
    </submittedName>
</protein>
<dbReference type="RefSeq" id="WP_262435875.1">
    <property type="nucleotide sequence ID" value="NZ_JACRTF010000001.1"/>
</dbReference>
<name>A0A926F6A8_9BACT</name>